<evidence type="ECO:0000313" key="2">
    <source>
        <dbReference type="EMBL" id="QSF53651.1"/>
    </source>
</evidence>
<accession>A0ABX7LLD0</accession>
<feature type="transmembrane region" description="Helical" evidence="1">
    <location>
        <begin position="132"/>
        <end position="154"/>
    </location>
</feature>
<feature type="transmembrane region" description="Helical" evidence="1">
    <location>
        <begin position="96"/>
        <end position="120"/>
    </location>
</feature>
<protein>
    <submittedName>
        <fullName evidence="2">Uncharacterized protein</fullName>
    </submittedName>
</protein>
<feature type="transmembrane region" description="Helical" evidence="1">
    <location>
        <begin position="34"/>
        <end position="53"/>
    </location>
</feature>
<name>A0ABX7LLD0_9CAUL</name>
<organism evidence="2 3">
    <name type="scientific">Brevundimonas fontaquae</name>
    <dbReference type="NCBI Taxonomy" id="2813778"/>
    <lineage>
        <taxon>Bacteria</taxon>
        <taxon>Pseudomonadati</taxon>
        <taxon>Pseudomonadota</taxon>
        <taxon>Alphaproteobacteria</taxon>
        <taxon>Caulobacterales</taxon>
        <taxon>Caulobacteraceae</taxon>
        <taxon>Brevundimonas</taxon>
    </lineage>
</organism>
<evidence type="ECO:0000256" key="1">
    <source>
        <dbReference type="SAM" id="Phobius"/>
    </source>
</evidence>
<dbReference type="RefSeq" id="WP_205681301.1">
    <property type="nucleotide sequence ID" value="NZ_CP070968.1"/>
</dbReference>
<gene>
    <name evidence="2" type="ORF">JX001_12840</name>
</gene>
<keyword evidence="1" id="KW-0812">Transmembrane</keyword>
<keyword evidence="1" id="KW-1133">Transmembrane helix</keyword>
<keyword evidence="3" id="KW-1185">Reference proteome</keyword>
<feature type="transmembrane region" description="Helical" evidence="1">
    <location>
        <begin position="65"/>
        <end position="90"/>
    </location>
</feature>
<dbReference type="Proteomes" id="UP000662957">
    <property type="component" value="Chromosome"/>
</dbReference>
<proteinExistence type="predicted"/>
<reference evidence="2 3" key="1">
    <citation type="submission" date="2021-02" db="EMBL/GenBank/DDBJ databases">
        <title>Brevundimonas sp. CS1 genome sequence.</title>
        <authorList>
            <person name="Lee K."/>
            <person name="Choi Y.-J."/>
            <person name="Son H.-R."/>
        </authorList>
    </citation>
    <scope>NUCLEOTIDE SEQUENCE [LARGE SCALE GENOMIC DNA]</scope>
    <source>
        <strain evidence="2 3">CS1</strain>
    </source>
</reference>
<evidence type="ECO:0000313" key="3">
    <source>
        <dbReference type="Proteomes" id="UP000662957"/>
    </source>
</evidence>
<dbReference type="EMBL" id="CP070968">
    <property type="protein sequence ID" value="QSF53651.1"/>
    <property type="molecule type" value="Genomic_DNA"/>
</dbReference>
<sequence length="268" mass="29173">MMLGILRALLVGAAALCVLVVAFCIHFQGFHFASVGIFVALFAICLLAADLTYDWLSKKSRSRLAAYSSAASVFMICTFVLAELMVRLSFDNRASIYPWMTGFGIVTTVAWVAFDLLLRGRLDTSDKWVKPMAAGLAGVAMLGSLWGAFAVPIVTAQAVTPADCALMAQALKEFSPEGVAGGMRLETGAKCDWRALGLPEPGRHQSDPIGEFRPWFSVEPPTYSLFKTMAALSVGQEWMMLGGGGQTCFYSRTFGGWRKYRCETSWIS</sequence>
<keyword evidence="1" id="KW-0472">Membrane</keyword>